<dbReference type="Pfam" id="PF00361">
    <property type="entry name" value="Proton_antipo_M"/>
    <property type="match status" value="1"/>
</dbReference>
<feature type="transmembrane region" description="Helical" evidence="8">
    <location>
        <begin position="413"/>
        <end position="433"/>
    </location>
</feature>
<feature type="transmembrane region" description="Helical" evidence="8">
    <location>
        <begin position="526"/>
        <end position="547"/>
    </location>
</feature>
<keyword evidence="5" id="KW-0560">Oxidoreductase</keyword>
<evidence type="ECO:0000259" key="9">
    <source>
        <dbReference type="Pfam" id="PF00361"/>
    </source>
</evidence>
<evidence type="ECO:0000256" key="1">
    <source>
        <dbReference type="ARBA" id="ARBA00004651"/>
    </source>
</evidence>
<feature type="transmembrane region" description="Helical" evidence="8">
    <location>
        <begin position="144"/>
        <end position="161"/>
    </location>
</feature>
<dbReference type="GO" id="GO:0042773">
    <property type="term" value="P:ATP synthesis coupled electron transport"/>
    <property type="evidence" value="ECO:0007669"/>
    <property type="project" value="InterPro"/>
</dbReference>
<dbReference type="InterPro" id="IPR003918">
    <property type="entry name" value="NADH_UbQ_OxRdtase"/>
</dbReference>
<evidence type="ECO:0000256" key="8">
    <source>
        <dbReference type="SAM" id="Phobius"/>
    </source>
</evidence>
<organism evidence="10 11">
    <name type="scientific">Geomonas terrae</name>
    <dbReference type="NCBI Taxonomy" id="2562681"/>
    <lineage>
        <taxon>Bacteria</taxon>
        <taxon>Pseudomonadati</taxon>
        <taxon>Thermodesulfobacteriota</taxon>
        <taxon>Desulfuromonadia</taxon>
        <taxon>Geobacterales</taxon>
        <taxon>Geobacteraceae</taxon>
        <taxon>Geomonas</taxon>
    </lineage>
</organism>
<dbReference type="PRINTS" id="PR01437">
    <property type="entry name" value="NUOXDRDTASE4"/>
</dbReference>
<gene>
    <name evidence="10" type="ORF">E4633_12895</name>
</gene>
<accession>A0A4S1CCV7</accession>
<evidence type="ECO:0000256" key="7">
    <source>
        <dbReference type="RuleBase" id="RU000320"/>
    </source>
</evidence>
<keyword evidence="2" id="KW-1003">Cell membrane</keyword>
<evidence type="ECO:0000256" key="3">
    <source>
        <dbReference type="ARBA" id="ARBA00022692"/>
    </source>
</evidence>
<dbReference type="GO" id="GO:0008137">
    <property type="term" value="F:NADH dehydrogenase (ubiquinone) activity"/>
    <property type="evidence" value="ECO:0007669"/>
    <property type="project" value="InterPro"/>
</dbReference>
<feature type="transmembrane region" description="Helical" evidence="8">
    <location>
        <begin position="12"/>
        <end position="30"/>
    </location>
</feature>
<reference evidence="10 11" key="1">
    <citation type="submission" date="2019-04" db="EMBL/GenBank/DDBJ databases">
        <title>Geobacter oryzae sp. nov., ferric-reducing bacteria isolated from paddy soil.</title>
        <authorList>
            <person name="Xu Z."/>
            <person name="Masuda Y."/>
            <person name="Itoh H."/>
            <person name="Senoo K."/>
        </authorList>
    </citation>
    <scope>NUCLEOTIDE SEQUENCE [LARGE SCALE GENOMIC DNA]</scope>
    <source>
        <strain evidence="10 11">Red111</strain>
    </source>
</reference>
<keyword evidence="11" id="KW-1185">Reference proteome</keyword>
<keyword evidence="6 8" id="KW-0472">Membrane</keyword>
<keyword evidence="3 7" id="KW-0812">Transmembrane</keyword>
<feature type="transmembrane region" description="Helical" evidence="8">
    <location>
        <begin position="440"/>
        <end position="463"/>
    </location>
</feature>
<feature type="transmembrane region" description="Helical" evidence="8">
    <location>
        <begin position="42"/>
        <end position="65"/>
    </location>
</feature>
<feature type="transmembrane region" description="Helical" evidence="8">
    <location>
        <begin position="250"/>
        <end position="267"/>
    </location>
</feature>
<feature type="transmembrane region" description="Helical" evidence="8">
    <location>
        <begin position="483"/>
        <end position="505"/>
    </location>
</feature>
<feature type="transmembrane region" description="Helical" evidence="8">
    <location>
        <begin position="279"/>
        <end position="301"/>
    </location>
</feature>
<dbReference type="PANTHER" id="PTHR42682">
    <property type="entry name" value="HYDROGENASE-4 COMPONENT F"/>
    <property type="match status" value="1"/>
</dbReference>
<evidence type="ECO:0000256" key="2">
    <source>
        <dbReference type="ARBA" id="ARBA00022475"/>
    </source>
</evidence>
<feature type="transmembrane region" description="Helical" evidence="8">
    <location>
        <begin position="350"/>
        <end position="368"/>
    </location>
</feature>
<dbReference type="PANTHER" id="PTHR42682:SF3">
    <property type="entry name" value="FORMATE HYDROGENLYASE SUBUNIT 3-RELATED"/>
    <property type="match status" value="1"/>
</dbReference>
<name>A0A4S1CCV7_9BACT</name>
<dbReference type="InterPro" id="IPR001750">
    <property type="entry name" value="ND/Mrp_TM"/>
</dbReference>
<feature type="transmembrane region" description="Helical" evidence="8">
    <location>
        <begin position="121"/>
        <end position="138"/>
    </location>
</feature>
<evidence type="ECO:0000313" key="11">
    <source>
        <dbReference type="Proteomes" id="UP000306416"/>
    </source>
</evidence>
<feature type="transmembrane region" description="Helical" evidence="8">
    <location>
        <begin position="173"/>
        <end position="202"/>
    </location>
</feature>
<evidence type="ECO:0000256" key="6">
    <source>
        <dbReference type="ARBA" id="ARBA00023136"/>
    </source>
</evidence>
<comment type="caution">
    <text evidence="10">The sequence shown here is derived from an EMBL/GenBank/DDBJ whole genome shotgun (WGS) entry which is preliminary data.</text>
</comment>
<sequence>MFLTGEPATSLVLLLLAGGCQLVSGIPLLLQKESRPAQKIGVAFMAAASLLGLAGALFALLHPVSGSFLLPSGLPFGDLEVGVDPLSAFFLLPVYTVIGCSAVYGAAYWPVDRHPAHGGKLTFFLGLLGASLTMLFIAKSMMLFLMAWEVMAFAAYFALTAEDEKEQVREAGTLYLITAHLGALALFATFSLINAATGAYLFPAEGTLPAVGPIATGIFLTALVGFGMKAGVMPLHIWLPSAHANAPSHISAILSGLVLKTGIYGMMRIFSGFAAPPVWWGGLVLLLGCVSAVVGVVYAIGQHDLKRLLAYHSIENIGIIMMGLGIALIGDSQGRPALVALGAGGALLHVMNHALFKALLFLSAGSVIHAAHTREIDLLGGISRRLPYTALFFLVGAVAICGLPPLNGFVSELMVYLGSFSAVGTAGSVAGLLPALAAPVLALVGGLAVACFVKVFGVVFLGAPRSSAHDGGEEAGAGMLAPMWVLALCCALIGLFPGLFGHLLNQALVEYRGALSSQGIWNLVPFNWISLLGLGLILLLVLLWVFFARSAAKLPVQVGPTWGCGYLRPSPRMQYTASSFGSTVVRWFSVMLRPEEHREEVQGLFPGASSRASHVPETTLEKIYLPFLEYLFEKAAPVRRLQHGRLNIYIFYTFLTLVLLLALT</sequence>
<keyword evidence="4 8" id="KW-1133">Transmembrane helix</keyword>
<dbReference type="RefSeq" id="WP_135870673.1">
    <property type="nucleotide sequence ID" value="NZ_SRSC01000003.1"/>
</dbReference>
<feature type="transmembrane region" description="Helical" evidence="8">
    <location>
        <begin position="388"/>
        <end position="407"/>
    </location>
</feature>
<comment type="subcellular location">
    <subcellularLocation>
        <location evidence="1">Cell membrane</location>
        <topology evidence="1">Multi-pass membrane protein</topology>
    </subcellularLocation>
    <subcellularLocation>
        <location evidence="7">Membrane</location>
        <topology evidence="7">Multi-pass membrane protein</topology>
    </subcellularLocation>
</comment>
<feature type="transmembrane region" description="Helical" evidence="8">
    <location>
        <begin position="214"/>
        <end position="238"/>
    </location>
</feature>
<dbReference type="GO" id="GO:0016491">
    <property type="term" value="F:oxidoreductase activity"/>
    <property type="evidence" value="ECO:0007669"/>
    <property type="project" value="UniProtKB-KW"/>
</dbReference>
<evidence type="ECO:0000313" key="10">
    <source>
        <dbReference type="EMBL" id="TGU71238.1"/>
    </source>
</evidence>
<evidence type="ECO:0000256" key="5">
    <source>
        <dbReference type="ARBA" id="ARBA00023002"/>
    </source>
</evidence>
<feature type="transmembrane region" description="Helical" evidence="8">
    <location>
        <begin position="308"/>
        <end position="330"/>
    </location>
</feature>
<feature type="domain" description="NADH:quinone oxidoreductase/Mrp antiporter transmembrane" evidence="9">
    <location>
        <begin position="138"/>
        <end position="431"/>
    </location>
</feature>
<protein>
    <submittedName>
        <fullName evidence="10">Hydrogenase</fullName>
    </submittedName>
</protein>
<dbReference type="AlphaFoldDB" id="A0A4S1CCV7"/>
<evidence type="ECO:0000256" key="4">
    <source>
        <dbReference type="ARBA" id="ARBA00022989"/>
    </source>
</evidence>
<proteinExistence type="predicted"/>
<feature type="transmembrane region" description="Helical" evidence="8">
    <location>
        <begin position="646"/>
        <end position="663"/>
    </location>
</feature>
<dbReference type="EMBL" id="SRSC01000003">
    <property type="protein sequence ID" value="TGU71238.1"/>
    <property type="molecule type" value="Genomic_DNA"/>
</dbReference>
<dbReference type="GO" id="GO:0005886">
    <property type="term" value="C:plasma membrane"/>
    <property type="evidence" value="ECO:0007669"/>
    <property type="project" value="UniProtKB-SubCell"/>
</dbReference>
<dbReference type="Proteomes" id="UP000306416">
    <property type="component" value="Unassembled WGS sequence"/>
</dbReference>
<feature type="transmembrane region" description="Helical" evidence="8">
    <location>
        <begin position="85"/>
        <end position="109"/>
    </location>
</feature>
<dbReference type="InterPro" id="IPR052175">
    <property type="entry name" value="ComplexI-like_HydComp"/>
</dbReference>